<feature type="disulfide bond" evidence="2">
    <location>
        <begin position="427"/>
        <end position="433"/>
    </location>
</feature>
<keyword evidence="6" id="KW-1185">Reference proteome</keyword>
<evidence type="ECO:0000256" key="1">
    <source>
        <dbReference type="PIRSR" id="PIRSR637460-1"/>
    </source>
</evidence>
<dbReference type="Pfam" id="PF13472">
    <property type="entry name" value="Lipase_GDSL_2"/>
    <property type="match status" value="1"/>
</dbReference>
<dbReference type="GO" id="GO:0019433">
    <property type="term" value="P:triglyceride catabolic process"/>
    <property type="evidence" value="ECO:0007669"/>
    <property type="project" value="TreeGrafter"/>
</dbReference>
<dbReference type="OrthoDB" id="5503950at2"/>
<evidence type="ECO:0000259" key="4">
    <source>
        <dbReference type="Pfam" id="PF13472"/>
    </source>
</evidence>
<feature type="active site" evidence="1">
    <location>
        <position position="576"/>
    </location>
</feature>
<evidence type="ECO:0000256" key="3">
    <source>
        <dbReference type="SAM" id="Phobius"/>
    </source>
</evidence>
<dbReference type="PANTHER" id="PTHR37981:SF1">
    <property type="entry name" value="SGNH HYDROLASE-TYPE ESTERASE DOMAIN-CONTAINING PROTEIN"/>
    <property type="match status" value="1"/>
</dbReference>
<keyword evidence="5" id="KW-0378">Hydrolase</keyword>
<sequence>MSVGVGTAVAGTTTSAGGTAAGPRVSRLQWRRTVAFLAGLGLLLVSARAEAARPLVVVAFVLFAVLATVWVRGQYADSLDGRAWAPHPLWLAGVAAVAVGCAVVGLAGPRWFPDLPGGTLLFLSLVGGYLFAGSLIAALRQQVADGRPRRLLRRVLLGSGAVAFLGSAAVLALGGPTWTRWVAAGLAVVALLCLPAGVSLASEAAIGSLQGPGAGTSRLLAVGSGAAVVAVGVLVTWLTAGSAWALVGLAVLTGLVVALASSTQADIVVVLAVIALMGVTPRQEAAPDHPAGRDDVLVALGDSYMSGEGASTFFAETDEGGGNTCRRAPTAWAVLAAQEPHFGGLDLLACSGADTYNVRARAEALPGTPPDVAATPAPELSEQEHLTAGLDTQLAQYARHRGGYRPGLVVLSIGGNDAGFSTIGLMCLAPGDCSTERDTWLAGLDEVERELRRTYAEVREAFAGVPVVVVPYPSPIAARDRSGTSLPCDDVALEDEERTFITQFLNALNGRIRAAADEVGFHYLEGMRNALRDAHLQLCDPLNDGRPGINFVGLRSVRGAPEQRFNPVNWSHNSLHPNERGHAAMLRTFQVWRAANPDPAVDAPDDPYAPTVEEAGREVAGVTDCSVYDDGADGCRAEGTAWALQQLGRFGLTWGLGLGVFGAGAWVFAVGVFGWRRHRRGSGPTAPDDD</sequence>
<dbReference type="Gene3D" id="3.40.50.1110">
    <property type="entry name" value="SGNH hydrolase"/>
    <property type="match status" value="1"/>
</dbReference>
<keyword evidence="2" id="KW-1015">Disulfide bond</keyword>
<feature type="transmembrane region" description="Helical" evidence="3">
    <location>
        <begin position="87"/>
        <end position="108"/>
    </location>
</feature>
<feature type="transmembrane region" description="Helical" evidence="3">
    <location>
        <begin position="654"/>
        <end position="675"/>
    </location>
</feature>
<dbReference type="InterPro" id="IPR037460">
    <property type="entry name" value="SEST-like"/>
</dbReference>
<dbReference type="RefSeq" id="WP_091112102.1">
    <property type="nucleotide sequence ID" value="NZ_FOWQ01000006.1"/>
</dbReference>
<feature type="active site" description="Nucleophile" evidence="1">
    <location>
        <position position="303"/>
    </location>
</feature>
<dbReference type="PANTHER" id="PTHR37981">
    <property type="entry name" value="LIPASE 2"/>
    <property type="match status" value="1"/>
</dbReference>
<feature type="transmembrane region" description="Helical" evidence="3">
    <location>
        <begin position="55"/>
        <end position="75"/>
    </location>
</feature>
<proteinExistence type="predicted"/>
<protein>
    <submittedName>
        <fullName evidence="5">GDSL-like Lipase/Acylhydrolase family protein</fullName>
    </submittedName>
</protein>
<keyword evidence="3" id="KW-0472">Membrane</keyword>
<evidence type="ECO:0000313" key="5">
    <source>
        <dbReference type="EMBL" id="SFP58953.1"/>
    </source>
</evidence>
<reference evidence="6" key="1">
    <citation type="submission" date="2016-10" db="EMBL/GenBank/DDBJ databases">
        <authorList>
            <person name="Varghese N."/>
            <person name="Submissions S."/>
        </authorList>
    </citation>
    <scope>NUCLEOTIDE SEQUENCE [LARGE SCALE GENOMIC DNA]</scope>
    <source>
        <strain evidence="6">DSM 44208</strain>
    </source>
</reference>
<keyword evidence="3" id="KW-1133">Transmembrane helix</keyword>
<dbReference type="SUPFAM" id="SSF52266">
    <property type="entry name" value="SGNH hydrolase"/>
    <property type="match status" value="1"/>
</dbReference>
<name>A0A1I5RKC0_9ACTN</name>
<feature type="transmembrane region" description="Helical" evidence="3">
    <location>
        <begin position="181"/>
        <end position="206"/>
    </location>
</feature>
<dbReference type="InterPro" id="IPR036514">
    <property type="entry name" value="SGNH_hydro_sf"/>
</dbReference>
<dbReference type="EMBL" id="FOWQ01000006">
    <property type="protein sequence ID" value="SFP58953.1"/>
    <property type="molecule type" value="Genomic_DNA"/>
</dbReference>
<dbReference type="STRING" id="1523247.SAMN05660464_3587"/>
<dbReference type="AlphaFoldDB" id="A0A1I5RKC0"/>
<feature type="transmembrane region" description="Helical" evidence="3">
    <location>
        <begin position="120"/>
        <end position="139"/>
    </location>
</feature>
<evidence type="ECO:0000256" key="2">
    <source>
        <dbReference type="PIRSR" id="PIRSR637460-2"/>
    </source>
</evidence>
<feature type="disulfide bond" evidence="2">
    <location>
        <begin position="325"/>
        <end position="350"/>
    </location>
</feature>
<keyword evidence="3" id="KW-0812">Transmembrane</keyword>
<dbReference type="GO" id="GO:0004806">
    <property type="term" value="F:triacylglycerol lipase activity"/>
    <property type="evidence" value="ECO:0007669"/>
    <property type="project" value="TreeGrafter"/>
</dbReference>
<feature type="transmembrane region" description="Helical" evidence="3">
    <location>
        <begin position="151"/>
        <end position="175"/>
    </location>
</feature>
<gene>
    <name evidence="5" type="ORF">SAMN05660464_3587</name>
</gene>
<feature type="domain" description="SGNH hydrolase-type esterase" evidence="4">
    <location>
        <begin position="393"/>
        <end position="584"/>
    </location>
</feature>
<organism evidence="5 6">
    <name type="scientific">Geodermatophilus dictyosporus</name>
    <dbReference type="NCBI Taxonomy" id="1523247"/>
    <lineage>
        <taxon>Bacteria</taxon>
        <taxon>Bacillati</taxon>
        <taxon>Actinomycetota</taxon>
        <taxon>Actinomycetes</taxon>
        <taxon>Geodermatophilales</taxon>
        <taxon>Geodermatophilaceae</taxon>
        <taxon>Geodermatophilus</taxon>
    </lineage>
</organism>
<dbReference type="InterPro" id="IPR013830">
    <property type="entry name" value="SGNH_hydro"/>
</dbReference>
<evidence type="ECO:0000313" key="6">
    <source>
        <dbReference type="Proteomes" id="UP000198857"/>
    </source>
</evidence>
<accession>A0A1I5RKC0</accession>
<feature type="transmembrane region" description="Helical" evidence="3">
    <location>
        <begin position="218"/>
        <end position="237"/>
    </location>
</feature>
<dbReference type="Proteomes" id="UP000198857">
    <property type="component" value="Unassembled WGS sequence"/>
</dbReference>